<dbReference type="OrthoDB" id="5344325at2759"/>
<keyword evidence="2" id="KW-1185">Reference proteome</keyword>
<protein>
    <submittedName>
        <fullName evidence="1">Uncharacterized protein</fullName>
    </submittedName>
</protein>
<dbReference type="OMA" id="TMTHAIT"/>
<comment type="caution">
    <text evidence="1">The sequence shown here is derived from an EMBL/GenBank/DDBJ whole genome shotgun (WGS) entry which is preliminary data.</text>
</comment>
<accession>A4D9J3</accession>
<proteinExistence type="predicted"/>
<reference evidence="1 2" key="1">
    <citation type="journal article" date="2005" name="Nature">
        <title>Genomic sequence of the pathogenic and allergenic filamentous fungus Aspergillus fumigatus.</title>
        <authorList>
            <person name="Nierman W.C."/>
            <person name="Pain A."/>
            <person name="Anderson M.J."/>
            <person name="Wortman J.R."/>
            <person name="Kim H.S."/>
            <person name="Arroyo J."/>
            <person name="Berriman M."/>
            <person name="Abe K."/>
            <person name="Archer D.B."/>
            <person name="Bermejo C."/>
            <person name="Bennett J."/>
            <person name="Bowyer P."/>
            <person name="Chen D."/>
            <person name="Collins M."/>
            <person name="Coulsen R."/>
            <person name="Davies R."/>
            <person name="Dyer P.S."/>
            <person name="Farman M."/>
            <person name="Fedorova N."/>
            <person name="Fedorova N."/>
            <person name="Feldblyum T.V."/>
            <person name="Fischer R."/>
            <person name="Fosker N."/>
            <person name="Fraser A."/>
            <person name="Garcia J.L."/>
            <person name="Garcia M.J."/>
            <person name="Goble A."/>
            <person name="Goldman G.H."/>
            <person name="Gomi K."/>
            <person name="Griffith-Jones S."/>
            <person name="Gwilliam R."/>
            <person name="Haas B."/>
            <person name="Haas H."/>
            <person name="Harris D."/>
            <person name="Horiuchi H."/>
            <person name="Huang J."/>
            <person name="Humphray S."/>
            <person name="Jimenez J."/>
            <person name="Keller N."/>
            <person name="Khouri H."/>
            <person name="Kitamoto K."/>
            <person name="Kobayashi T."/>
            <person name="Konzack S."/>
            <person name="Kulkarni R."/>
            <person name="Kumagai T."/>
            <person name="Lafon A."/>
            <person name="Latge J.P."/>
            <person name="Li W."/>
            <person name="Lord A."/>
            <person name="Lu C."/>
            <person name="Majoros W.H."/>
            <person name="May G.S."/>
            <person name="Miller B.L."/>
            <person name="Mohamoud Y."/>
            <person name="Molina M."/>
            <person name="Monod M."/>
            <person name="Mouyna I."/>
            <person name="Mulligan S."/>
            <person name="Murphy L."/>
            <person name="O'Neil S."/>
            <person name="Paulsen I."/>
            <person name="Penalva M.A."/>
            <person name="Pertea M."/>
            <person name="Price C."/>
            <person name="Pritchard B.L."/>
            <person name="Quail M.A."/>
            <person name="Rabbinowitsch E."/>
            <person name="Rawlins N."/>
            <person name="Rajandream M.A."/>
            <person name="Reichard U."/>
            <person name="Renauld H."/>
            <person name="Robson G.D."/>
            <person name="Rodriguez de Cordoba S."/>
            <person name="Rodriguez-Pena J.M."/>
            <person name="Ronning C.M."/>
            <person name="Rutter S."/>
            <person name="Salzberg S.L."/>
            <person name="Sanchez M."/>
            <person name="Sanchez-Ferrero J.C."/>
            <person name="Saunders D."/>
            <person name="Seeger K."/>
            <person name="Squares R."/>
            <person name="Squares S."/>
            <person name="Takeuchi M."/>
            <person name="Tekaia F."/>
            <person name="Turner G."/>
            <person name="Vazquez de Aldana C.R."/>
            <person name="Weidman J."/>
            <person name="White O."/>
            <person name="Woodward J."/>
            <person name="Yu J.H."/>
            <person name="Fraser C."/>
            <person name="Galagan J.E."/>
            <person name="Asai K."/>
            <person name="Machida M."/>
            <person name="Hall N."/>
            <person name="Barrell B."/>
            <person name="Denning D.W."/>
        </authorList>
    </citation>
    <scope>NUCLEOTIDE SEQUENCE [LARGE SCALE GENOMIC DNA]</scope>
    <source>
        <strain evidence="1 2">Af293</strain>
    </source>
</reference>
<dbReference type="KEGG" id="afm:AFUA_1G11715"/>
<dbReference type="AlphaFoldDB" id="A4D9J3"/>
<dbReference type="GeneID" id="5076936"/>
<sequence length="290" mass="31598">MPTWSGIVQIPGVMGGTMTHAITFTVQQETEKPLASFRLLIGLSILTCNRTMRTMITSMGRCNAHTIAYMVMLMPLKQCLTRDVHQDSSSSEKILQPTAIDIALKLVRGARQLRDSMLPLHANLYSAPSTIFNTAVSPCSAIIRDQGRCLMQRDEAIEAISATLGTLEQISHSTKTAATCYLVLSKLVNKLSLASEEELILRSESSDSPLRGRGVKAPCDSQLTLDAHLQLVDGHSSEMYISTMPGCPSLEPLTPPSSDPQELFNVDLGELGQIWDLKNLGLDFPQALTA</sequence>
<evidence type="ECO:0000313" key="1">
    <source>
        <dbReference type="EMBL" id="EBA27408.1"/>
    </source>
</evidence>
<gene>
    <name evidence="1" type="ORF">AFUA_1G11715</name>
</gene>
<dbReference type="InParanoid" id="A4D9J3"/>
<organism evidence="1 2">
    <name type="scientific">Aspergillus fumigatus (strain ATCC MYA-4609 / CBS 101355 / FGSC A1100 / Af293)</name>
    <name type="common">Neosartorya fumigata</name>
    <dbReference type="NCBI Taxonomy" id="330879"/>
    <lineage>
        <taxon>Eukaryota</taxon>
        <taxon>Fungi</taxon>
        <taxon>Dikarya</taxon>
        <taxon>Ascomycota</taxon>
        <taxon>Pezizomycotina</taxon>
        <taxon>Eurotiomycetes</taxon>
        <taxon>Eurotiomycetidae</taxon>
        <taxon>Eurotiales</taxon>
        <taxon>Aspergillaceae</taxon>
        <taxon>Aspergillus</taxon>
        <taxon>Aspergillus subgen. Fumigati</taxon>
    </lineage>
</organism>
<dbReference type="EMBL" id="AAHF01000004">
    <property type="protein sequence ID" value="EBA27408.1"/>
    <property type="molecule type" value="Genomic_DNA"/>
</dbReference>
<dbReference type="HOGENOM" id="CLU_823806_0_0_1"/>
<name>A4D9J3_ASPFU</name>
<dbReference type="Proteomes" id="UP000002530">
    <property type="component" value="Unassembled WGS sequence"/>
</dbReference>
<evidence type="ECO:0000313" key="2">
    <source>
        <dbReference type="Proteomes" id="UP000002530"/>
    </source>
</evidence>
<dbReference type="eggNOG" id="ENOG502T2UJ">
    <property type="taxonomic scope" value="Eukaryota"/>
</dbReference>
<dbReference type="RefSeq" id="XP_001481724.1">
    <property type="nucleotide sequence ID" value="XM_001481674.1"/>
</dbReference>
<dbReference type="VEuPathDB" id="FungiDB:Afu1g11715"/>